<sequence>MEIEYIPFIDRHCCRGSNLGPASDSDNGTSPNSVPVPSLPLPSPYSNSNLVAFSILVPVSAVDCASRLAFNLSYRYRYFGRRRVKYASVKIKYELRYSETVAFYARKNF</sequence>
<dbReference type="AlphaFoldDB" id="A0A4C1VRY2"/>
<dbReference type="Proteomes" id="UP000299102">
    <property type="component" value="Unassembled WGS sequence"/>
</dbReference>
<accession>A0A4C1VRY2</accession>
<protein>
    <submittedName>
        <fullName evidence="2">Uncharacterized protein</fullName>
    </submittedName>
</protein>
<evidence type="ECO:0000256" key="1">
    <source>
        <dbReference type="SAM" id="MobiDB-lite"/>
    </source>
</evidence>
<evidence type="ECO:0000313" key="2">
    <source>
        <dbReference type="EMBL" id="GBP41858.1"/>
    </source>
</evidence>
<dbReference type="EMBL" id="BGZK01000407">
    <property type="protein sequence ID" value="GBP41858.1"/>
    <property type="molecule type" value="Genomic_DNA"/>
</dbReference>
<organism evidence="2 3">
    <name type="scientific">Eumeta variegata</name>
    <name type="common">Bagworm moth</name>
    <name type="synonym">Eumeta japonica</name>
    <dbReference type="NCBI Taxonomy" id="151549"/>
    <lineage>
        <taxon>Eukaryota</taxon>
        <taxon>Metazoa</taxon>
        <taxon>Ecdysozoa</taxon>
        <taxon>Arthropoda</taxon>
        <taxon>Hexapoda</taxon>
        <taxon>Insecta</taxon>
        <taxon>Pterygota</taxon>
        <taxon>Neoptera</taxon>
        <taxon>Endopterygota</taxon>
        <taxon>Lepidoptera</taxon>
        <taxon>Glossata</taxon>
        <taxon>Ditrysia</taxon>
        <taxon>Tineoidea</taxon>
        <taxon>Psychidae</taxon>
        <taxon>Oiketicinae</taxon>
        <taxon>Eumeta</taxon>
    </lineage>
</organism>
<feature type="region of interest" description="Disordered" evidence="1">
    <location>
        <begin position="17"/>
        <end position="36"/>
    </location>
</feature>
<comment type="caution">
    <text evidence="2">The sequence shown here is derived from an EMBL/GenBank/DDBJ whole genome shotgun (WGS) entry which is preliminary data.</text>
</comment>
<proteinExistence type="predicted"/>
<name>A0A4C1VRY2_EUMVA</name>
<evidence type="ECO:0000313" key="3">
    <source>
        <dbReference type="Proteomes" id="UP000299102"/>
    </source>
</evidence>
<reference evidence="2 3" key="1">
    <citation type="journal article" date="2019" name="Commun. Biol.">
        <title>The bagworm genome reveals a unique fibroin gene that provides high tensile strength.</title>
        <authorList>
            <person name="Kono N."/>
            <person name="Nakamura H."/>
            <person name="Ohtoshi R."/>
            <person name="Tomita M."/>
            <person name="Numata K."/>
            <person name="Arakawa K."/>
        </authorList>
    </citation>
    <scope>NUCLEOTIDE SEQUENCE [LARGE SCALE GENOMIC DNA]</scope>
</reference>
<keyword evidence="3" id="KW-1185">Reference proteome</keyword>
<gene>
    <name evidence="2" type="ORF">EVAR_86828_1</name>
</gene>